<gene>
    <name evidence="1" type="ORF">ERJ77_21245</name>
</gene>
<comment type="caution">
    <text evidence="1">The sequence shown here is derived from an EMBL/GenBank/DDBJ whole genome shotgun (WGS) entry which is preliminary data.</text>
</comment>
<name>A0AAW4BKJ1_VIBAN</name>
<dbReference type="AlphaFoldDB" id="A0AAW4BKJ1"/>
<dbReference type="Proteomes" id="UP000786185">
    <property type="component" value="Unassembled WGS sequence"/>
</dbReference>
<dbReference type="EMBL" id="SCLC01000502">
    <property type="protein sequence ID" value="MBF4436967.1"/>
    <property type="molecule type" value="Genomic_DNA"/>
</dbReference>
<evidence type="ECO:0000313" key="2">
    <source>
        <dbReference type="Proteomes" id="UP000786185"/>
    </source>
</evidence>
<evidence type="ECO:0000313" key="1">
    <source>
        <dbReference type="EMBL" id="MBF4436967.1"/>
    </source>
</evidence>
<sequence length="26" mass="2871">MVFKYTKSNHCVTLARKLTSASRGTA</sequence>
<accession>A0AAW4BKJ1</accession>
<proteinExistence type="predicted"/>
<feature type="non-terminal residue" evidence="1">
    <location>
        <position position="26"/>
    </location>
</feature>
<organism evidence="1 2">
    <name type="scientific">Vibrio anguillarum</name>
    <name type="common">Listonella anguillarum</name>
    <dbReference type="NCBI Taxonomy" id="55601"/>
    <lineage>
        <taxon>Bacteria</taxon>
        <taxon>Pseudomonadati</taxon>
        <taxon>Pseudomonadota</taxon>
        <taxon>Gammaproteobacteria</taxon>
        <taxon>Vibrionales</taxon>
        <taxon>Vibrionaceae</taxon>
        <taxon>Vibrio</taxon>
    </lineage>
</organism>
<reference evidence="1" key="1">
    <citation type="journal article" date="2021" name="PeerJ">
        <title>Analysis of 44 Vibrio anguillarum genomes reveals high genetic diversity.</title>
        <authorList>
            <person name="Hansen M.J."/>
            <person name="Dalsgaard I."/>
        </authorList>
    </citation>
    <scope>NUCLEOTIDE SEQUENCE</scope>
    <source>
        <strain evidence="1">850617-1/1</strain>
    </source>
</reference>
<protein>
    <submittedName>
        <fullName evidence="1">DUF3265 domain-containing protein</fullName>
    </submittedName>
</protein>